<feature type="non-terminal residue" evidence="3">
    <location>
        <position position="389"/>
    </location>
</feature>
<evidence type="ECO:0000313" key="3">
    <source>
        <dbReference type="EMBL" id="MCH86542.1"/>
    </source>
</evidence>
<organism evidence="3 4">
    <name type="scientific">Trifolium medium</name>
    <dbReference type="NCBI Taxonomy" id="97028"/>
    <lineage>
        <taxon>Eukaryota</taxon>
        <taxon>Viridiplantae</taxon>
        <taxon>Streptophyta</taxon>
        <taxon>Embryophyta</taxon>
        <taxon>Tracheophyta</taxon>
        <taxon>Spermatophyta</taxon>
        <taxon>Magnoliopsida</taxon>
        <taxon>eudicotyledons</taxon>
        <taxon>Gunneridae</taxon>
        <taxon>Pentapetalae</taxon>
        <taxon>rosids</taxon>
        <taxon>fabids</taxon>
        <taxon>Fabales</taxon>
        <taxon>Fabaceae</taxon>
        <taxon>Papilionoideae</taxon>
        <taxon>50 kb inversion clade</taxon>
        <taxon>NPAAA clade</taxon>
        <taxon>Hologalegina</taxon>
        <taxon>IRL clade</taxon>
        <taxon>Trifolieae</taxon>
        <taxon>Trifolium</taxon>
    </lineage>
</organism>
<dbReference type="EMBL" id="LXQA010010488">
    <property type="protein sequence ID" value="MCH86542.1"/>
    <property type="molecule type" value="Genomic_DNA"/>
</dbReference>
<dbReference type="InterPro" id="IPR046796">
    <property type="entry name" value="Transposase_32_dom"/>
</dbReference>
<evidence type="ECO:0000256" key="1">
    <source>
        <dbReference type="SAM" id="MobiDB-lite"/>
    </source>
</evidence>
<evidence type="ECO:0000313" key="4">
    <source>
        <dbReference type="Proteomes" id="UP000265520"/>
    </source>
</evidence>
<proteinExistence type="predicted"/>
<feature type="compositionally biased region" description="Basic residues" evidence="1">
    <location>
        <begin position="1"/>
        <end position="11"/>
    </location>
</feature>
<feature type="domain" description="Putative plant transposon protein" evidence="2">
    <location>
        <begin position="114"/>
        <end position="216"/>
    </location>
</feature>
<comment type="caution">
    <text evidence="3">The sequence shown here is derived from an EMBL/GenBank/DDBJ whole genome shotgun (WGS) entry which is preliminary data.</text>
</comment>
<evidence type="ECO:0000259" key="2">
    <source>
        <dbReference type="Pfam" id="PF20167"/>
    </source>
</evidence>
<reference evidence="3 4" key="1">
    <citation type="journal article" date="2018" name="Front. Plant Sci.">
        <title>Red Clover (Trifolium pratense) and Zigzag Clover (T. medium) - A Picture of Genomic Similarities and Differences.</title>
        <authorList>
            <person name="Dluhosova J."/>
            <person name="Istvanek J."/>
            <person name="Nedelnik J."/>
            <person name="Repkova J."/>
        </authorList>
    </citation>
    <scope>NUCLEOTIDE SEQUENCE [LARGE SCALE GENOMIC DNA]</scope>
    <source>
        <strain evidence="4">cv. 10/8</strain>
        <tissue evidence="3">Leaf</tissue>
    </source>
</reference>
<protein>
    <recommendedName>
        <fullName evidence="2">Putative plant transposon protein domain-containing protein</fullName>
    </recommendedName>
</protein>
<feature type="compositionally biased region" description="Basic and acidic residues" evidence="1">
    <location>
        <begin position="12"/>
        <end position="23"/>
    </location>
</feature>
<accession>A0A392MGB9</accession>
<feature type="region of interest" description="Disordered" evidence="1">
    <location>
        <begin position="1"/>
        <end position="60"/>
    </location>
</feature>
<dbReference type="Proteomes" id="UP000265520">
    <property type="component" value="Unassembled WGS sequence"/>
</dbReference>
<name>A0A392MGB9_9FABA</name>
<dbReference type="AlphaFoldDB" id="A0A392MGB9"/>
<sequence length="389" mass="44248">MLKKLTGKGKKKDSTPPHEEPLKSKRPKRGLSKSGPGGSSHSQPQVPPPPVLTINQSEVPLPPHLQPWSDKFYRQEALARYTQIKAFNFNQEKGFAVDLLRGVPEISEELHRRKWNERHEFKAFVRGVEIDFSADAINAFLGTTSRRQIRDFVSWPHTRWMSYGGGSYPTKIRLRDFKPVARAWAEFWVKNVEVVGNSSEYQVDNAAAVKVIFGREVCGFGALVDLISALCRAKKVLEDNGDGGLHPIKGLSLGYFNKKYERGEVIYLVEPGEEGDAAVQEEEELNQFEDVFIPINNNNKIRWLLAIFTPSMSLPPFFPMLSFPTKRACRICTMTLDPCCTRKQWIISNHSHRLLLHRSTPLKRRGMPTWRMRGMSWQLGKSFTLANGG</sequence>
<keyword evidence="4" id="KW-1185">Reference proteome</keyword>
<gene>
    <name evidence="3" type="ORF">A2U01_0007400</name>
</gene>
<dbReference type="Pfam" id="PF20167">
    <property type="entry name" value="Transposase_32"/>
    <property type="match status" value="1"/>
</dbReference>